<name>E9I7V0_DAPPU</name>
<proteinExistence type="predicted"/>
<feature type="chain" id="PRO_5003242113" evidence="1">
    <location>
        <begin position="21"/>
        <end position="159"/>
    </location>
</feature>
<sequence>MKTIKLGIMTLIMMFGVSMAYALNSNYCCVEGEPCSYAPKTWQPMMEMRAVMQSTFHPMLENNLKPARENAALMLDKAKALVAATDRPKNLKGDKKDAEFNDMLAKAEVYANKVAQNATDEEVKIALADLHGAFAGLVPEKMKEEMHKLDKEKGKTCEH</sequence>
<gene>
    <name evidence="2" type="ORF">DAPPUDRAFT_126211</name>
</gene>
<evidence type="ECO:0000256" key="1">
    <source>
        <dbReference type="SAM" id="SignalP"/>
    </source>
</evidence>
<accession>E9I7V0</accession>
<dbReference type="EMBL" id="GL737524">
    <property type="protein sequence ID" value="EFX59930.1"/>
    <property type="molecule type" value="Genomic_DNA"/>
</dbReference>
<dbReference type="InParanoid" id="E9I7V0"/>
<evidence type="ECO:0000313" key="3">
    <source>
        <dbReference type="Proteomes" id="UP000000305"/>
    </source>
</evidence>
<evidence type="ECO:0000313" key="2">
    <source>
        <dbReference type="EMBL" id="EFX59930.1"/>
    </source>
</evidence>
<dbReference type="AlphaFoldDB" id="E9I7V0"/>
<organism evidence="2 3">
    <name type="scientific">Daphnia pulex</name>
    <name type="common">Water flea</name>
    <dbReference type="NCBI Taxonomy" id="6669"/>
    <lineage>
        <taxon>Eukaryota</taxon>
        <taxon>Metazoa</taxon>
        <taxon>Ecdysozoa</taxon>
        <taxon>Arthropoda</taxon>
        <taxon>Crustacea</taxon>
        <taxon>Branchiopoda</taxon>
        <taxon>Diplostraca</taxon>
        <taxon>Cladocera</taxon>
        <taxon>Anomopoda</taxon>
        <taxon>Daphniidae</taxon>
        <taxon>Daphnia</taxon>
    </lineage>
</organism>
<protein>
    <submittedName>
        <fullName evidence="2">Uncharacterized protein</fullName>
    </submittedName>
</protein>
<dbReference type="KEGG" id="dpx:DAPPUDRAFT_126211"/>
<dbReference type="HOGENOM" id="CLU_1662557_0_0_1"/>
<keyword evidence="3" id="KW-1185">Reference proteome</keyword>
<feature type="signal peptide" evidence="1">
    <location>
        <begin position="1"/>
        <end position="20"/>
    </location>
</feature>
<keyword evidence="1" id="KW-0732">Signal</keyword>
<reference evidence="2 3" key="1">
    <citation type="journal article" date="2011" name="Science">
        <title>The ecoresponsive genome of Daphnia pulex.</title>
        <authorList>
            <person name="Colbourne J.K."/>
            <person name="Pfrender M.E."/>
            <person name="Gilbert D."/>
            <person name="Thomas W.K."/>
            <person name="Tucker A."/>
            <person name="Oakley T.H."/>
            <person name="Tokishita S."/>
            <person name="Aerts A."/>
            <person name="Arnold G.J."/>
            <person name="Basu M.K."/>
            <person name="Bauer D.J."/>
            <person name="Caceres C.E."/>
            <person name="Carmel L."/>
            <person name="Casola C."/>
            <person name="Choi J.H."/>
            <person name="Detter J.C."/>
            <person name="Dong Q."/>
            <person name="Dusheyko S."/>
            <person name="Eads B.D."/>
            <person name="Frohlich T."/>
            <person name="Geiler-Samerotte K.A."/>
            <person name="Gerlach D."/>
            <person name="Hatcher P."/>
            <person name="Jogdeo S."/>
            <person name="Krijgsveld J."/>
            <person name="Kriventseva E.V."/>
            <person name="Kultz D."/>
            <person name="Laforsch C."/>
            <person name="Lindquist E."/>
            <person name="Lopez J."/>
            <person name="Manak J.R."/>
            <person name="Muller J."/>
            <person name="Pangilinan J."/>
            <person name="Patwardhan R.P."/>
            <person name="Pitluck S."/>
            <person name="Pritham E.J."/>
            <person name="Rechtsteiner A."/>
            <person name="Rho M."/>
            <person name="Rogozin I.B."/>
            <person name="Sakarya O."/>
            <person name="Salamov A."/>
            <person name="Schaack S."/>
            <person name="Shapiro H."/>
            <person name="Shiga Y."/>
            <person name="Skalitzky C."/>
            <person name="Smith Z."/>
            <person name="Souvorov A."/>
            <person name="Sung W."/>
            <person name="Tang Z."/>
            <person name="Tsuchiya D."/>
            <person name="Tu H."/>
            <person name="Vos H."/>
            <person name="Wang M."/>
            <person name="Wolf Y.I."/>
            <person name="Yamagata H."/>
            <person name="Yamada T."/>
            <person name="Ye Y."/>
            <person name="Shaw J.R."/>
            <person name="Andrews J."/>
            <person name="Crease T.J."/>
            <person name="Tang H."/>
            <person name="Lucas S.M."/>
            <person name="Robertson H.M."/>
            <person name="Bork P."/>
            <person name="Koonin E.V."/>
            <person name="Zdobnov E.M."/>
            <person name="Grigoriev I.V."/>
            <person name="Lynch M."/>
            <person name="Boore J.L."/>
        </authorList>
    </citation>
    <scope>NUCLEOTIDE SEQUENCE [LARGE SCALE GENOMIC DNA]</scope>
</reference>
<dbReference type="Proteomes" id="UP000000305">
    <property type="component" value="Unassembled WGS sequence"/>
</dbReference>